<reference evidence="1 2" key="1">
    <citation type="submission" date="2019-09" db="EMBL/GenBank/DDBJ databases">
        <authorList>
            <person name="Chandra G."/>
            <person name="Truman W A."/>
        </authorList>
    </citation>
    <scope>NUCLEOTIDE SEQUENCE [LARGE SCALE GENOMIC DNA]</scope>
    <source>
        <strain evidence="1">PS691</strain>
    </source>
</reference>
<dbReference type="EMBL" id="CABVHQ010000067">
    <property type="protein sequence ID" value="VVO29239.1"/>
    <property type="molecule type" value="Genomic_DNA"/>
</dbReference>
<dbReference type="OrthoDB" id="6888982at2"/>
<dbReference type="Proteomes" id="UP000337909">
    <property type="component" value="Unassembled WGS sequence"/>
</dbReference>
<name>A0A5E7ER08_PSEFL</name>
<evidence type="ECO:0008006" key="3">
    <source>
        <dbReference type="Google" id="ProtNLM"/>
    </source>
</evidence>
<evidence type="ECO:0000313" key="2">
    <source>
        <dbReference type="Proteomes" id="UP000337909"/>
    </source>
</evidence>
<dbReference type="AlphaFoldDB" id="A0A5E7ER08"/>
<gene>
    <name evidence="1" type="ORF">PS691_04804</name>
</gene>
<proteinExistence type="predicted"/>
<accession>A0A5E7ER08</accession>
<protein>
    <recommendedName>
        <fullName evidence="3">Lipoprotein</fullName>
    </recommendedName>
</protein>
<sequence length="130" mass="13806">MKRAVWALTLVISGCATVSDIHQTPPTMSVISGKNPQDYAKCVVDKLASSRGALQIEPVKEGVRVIVPQKFSSGPAAIFEIDERSSGSSIKLYERMSNMPLRPADVGNAANECISGGLPRKLATSSVFTA</sequence>
<evidence type="ECO:0000313" key="1">
    <source>
        <dbReference type="EMBL" id="VVO29239.1"/>
    </source>
</evidence>
<dbReference type="RefSeq" id="WP_150644637.1">
    <property type="nucleotide sequence ID" value="NZ_CABVHQ010000067.1"/>
</dbReference>
<dbReference type="PROSITE" id="PS51257">
    <property type="entry name" value="PROKAR_LIPOPROTEIN"/>
    <property type="match status" value="1"/>
</dbReference>
<organism evidence="1 2">
    <name type="scientific">Pseudomonas fluorescens</name>
    <dbReference type="NCBI Taxonomy" id="294"/>
    <lineage>
        <taxon>Bacteria</taxon>
        <taxon>Pseudomonadati</taxon>
        <taxon>Pseudomonadota</taxon>
        <taxon>Gammaproteobacteria</taxon>
        <taxon>Pseudomonadales</taxon>
        <taxon>Pseudomonadaceae</taxon>
        <taxon>Pseudomonas</taxon>
    </lineage>
</organism>